<gene>
    <name evidence="13" type="ORF">SAMN05661086_01485</name>
</gene>
<keyword evidence="14" id="KW-1185">Reference proteome</keyword>
<evidence type="ECO:0000256" key="7">
    <source>
        <dbReference type="ARBA" id="ARBA00022729"/>
    </source>
</evidence>
<dbReference type="RefSeq" id="WP_177214608.1">
    <property type="nucleotide sequence ID" value="NZ_FOYZ01000005.1"/>
</dbReference>
<dbReference type="CDD" id="cd13653">
    <property type="entry name" value="PBP2_phosphate_like_1"/>
    <property type="match status" value="1"/>
</dbReference>
<comment type="function">
    <text evidence="10">Involved in the system for phosphate transport across the cytoplasmic membrane.</text>
</comment>
<dbReference type="AlphaFoldDB" id="A0A1I6JAT6"/>
<evidence type="ECO:0000256" key="6">
    <source>
        <dbReference type="ARBA" id="ARBA00022592"/>
    </source>
</evidence>
<sequence length="306" mass="31966">MKKKIFSMMMVLILAFAMTACGSSKDENTSSQTPTEESTTEETPAAQEATEEVQDTTQDLSGTIVITGSTSVEKIINDMIDEFTALNPNVNVTYTGTGSSAGIEDSIGGVNTLGVSSRDLKNEESEAGAVSEVFAYDGIAVAVNPANDVTDISIEDLCKIYSGEITNWNQVGGKDAEIVVVSREGASGTKSAFEELIGLEDAGGLTENAMVVEGNGNVQATVAGDENAIGYVSFSFVDESVKALTVAGVEATAENAKAGSYPLSRPFLFVYNSSKELPVEAKAFVEFALSADGQVFVEEHGGIVIG</sequence>
<evidence type="ECO:0000256" key="8">
    <source>
        <dbReference type="ARBA" id="ARBA00023139"/>
    </source>
</evidence>
<keyword evidence="9 10" id="KW-0449">Lipoprotein</keyword>
<comment type="similarity">
    <text evidence="3 10">Belongs to the PstS family.</text>
</comment>
<dbReference type="InterPro" id="IPR011862">
    <property type="entry name" value="Phos-bd"/>
</dbReference>
<feature type="domain" description="PBP" evidence="12">
    <location>
        <begin position="56"/>
        <end position="291"/>
    </location>
</feature>
<reference evidence="13 14" key="1">
    <citation type="submission" date="2016-10" db="EMBL/GenBank/DDBJ databases">
        <authorList>
            <person name="de Groot N.N."/>
        </authorList>
    </citation>
    <scope>NUCLEOTIDE SEQUENCE [LARGE SCALE GENOMIC DNA]</scope>
    <source>
        <strain evidence="13 14">743A</strain>
    </source>
</reference>
<accession>A0A1I6JAT6</accession>
<evidence type="ECO:0000256" key="11">
    <source>
        <dbReference type="SAM" id="MobiDB-lite"/>
    </source>
</evidence>
<dbReference type="InterPro" id="IPR024370">
    <property type="entry name" value="PBP_domain"/>
</dbReference>
<dbReference type="GO" id="GO:0006817">
    <property type="term" value="P:phosphate ion transport"/>
    <property type="evidence" value="ECO:0007669"/>
    <property type="project" value="UniProtKB-UniRule"/>
</dbReference>
<keyword evidence="8 10" id="KW-0564">Palmitate</keyword>
<dbReference type="SUPFAM" id="SSF53850">
    <property type="entry name" value="Periplasmic binding protein-like II"/>
    <property type="match status" value="1"/>
</dbReference>
<protein>
    <recommendedName>
        <fullName evidence="10">Phosphate-binding protein</fullName>
    </recommendedName>
</protein>
<evidence type="ECO:0000259" key="12">
    <source>
        <dbReference type="Pfam" id="PF12849"/>
    </source>
</evidence>
<feature type="signal peptide" evidence="10">
    <location>
        <begin position="1"/>
        <end position="22"/>
    </location>
</feature>
<comment type="function">
    <text evidence="1">Part of the ABC transporter complex PstSACB involved in phosphate import.</text>
</comment>
<dbReference type="PANTHER" id="PTHR30570">
    <property type="entry name" value="PERIPLASMIC PHOSPHATE BINDING COMPONENT OF PHOSPHATE ABC TRANSPORTER"/>
    <property type="match status" value="1"/>
</dbReference>
<feature type="chain" id="PRO_5027136849" description="Phosphate-binding protein" evidence="10">
    <location>
        <begin position="23"/>
        <end position="306"/>
    </location>
</feature>
<name>A0A1I6JAT6_9FIRM</name>
<dbReference type="STRING" id="37658.SAMN05661086_01485"/>
<dbReference type="PROSITE" id="PS51257">
    <property type="entry name" value="PROKAR_LIPOPROTEIN"/>
    <property type="match status" value="1"/>
</dbReference>
<evidence type="ECO:0000256" key="1">
    <source>
        <dbReference type="ARBA" id="ARBA00002841"/>
    </source>
</evidence>
<dbReference type="GO" id="GO:0005886">
    <property type="term" value="C:plasma membrane"/>
    <property type="evidence" value="ECO:0007669"/>
    <property type="project" value="UniProtKB-SubCell"/>
</dbReference>
<evidence type="ECO:0000256" key="10">
    <source>
        <dbReference type="RuleBase" id="RU367119"/>
    </source>
</evidence>
<dbReference type="NCBIfam" id="TIGR02136">
    <property type="entry name" value="ptsS_2"/>
    <property type="match status" value="1"/>
</dbReference>
<keyword evidence="7 10" id="KW-0732">Signal</keyword>
<comment type="subcellular location">
    <subcellularLocation>
        <location evidence="2 10">Cell membrane</location>
        <topology evidence="2 10">Lipid-anchor</topology>
    </subcellularLocation>
</comment>
<evidence type="ECO:0000256" key="9">
    <source>
        <dbReference type="ARBA" id="ARBA00023288"/>
    </source>
</evidence>
<keyword evidence="5 10" id="KW-0813">Transport</keyword>
<dbReference type="EMBL" id="FOYZ01000005">
    <property type="protein sequence ID" value="SFR75650.1"/>
    <property type="molecule type" value="Genomic_DNA"/>
</dbReference>
<evidence type="ECO:0000313" key="14">
    <source>
        <dbReference type="Proteomes" id="UP000199659"/>
    </source>
</evidence>
<evidence type="ECO:0000256" key="3">
    <source>
        <dbReference type="ARBA" id="ARBA00008725"/>
    </source>
</evidence>
<evidence type="ECO:0000256" key="2">
    <source>
        <dbReference type="ARBA" id="ARBA00004193"/>
    </source>
</evidence>
<evidence type="ECO:0000256" key="4">
    <source>
        <dbReference type="ARBA" id="ARBA00011529"/>
    </source>
</evidence>
<feature type="region of interest" description="Disordered" evidence="11">
    <location>
        <begin position="23"/>
        <end position="62"/>
    </location>
</feature>
<keyword evidence="10" id="KW-1003">Cell membrane</keyword>
<organism evidence="13 14">
    <name type="scientific">Anaeromicropila populeti</name>
    <dbReference type="NCBI Taxonomy" id="37658"/>
    <lineage>
        <taxon>Bacteria</taxon>
        <taxon>Bacillati</taxon>
        <taxon>Bacillota</taxon>
        <taxon>Clostridia</taxon>
        <taxon>Lachnospirales</taxon>
        <taxon>Lachnospiraceae</taxon>
        <taxon>Anaeromicropila</taxon>
    </lineage>
</organism>
<keyword evidence="10" id="KW-0472">Membrane</keyword>
<feature type="compositionally biased region" description="Low complexity" evidence="11">
    <location>
        <begin position="29"/>
        <end position="48"/>
    </location>
</feature>
<dbReference type="InterPro" id="IPR050811">
    <property type="entry name" value="Phosphate_ABC_transporter"/>
</dbReference>
<evidence type="ECO:0000256" key="5">
    <source>
        <dbReference type="ARBA" id="ARBA00022448"/>
    </source>
</evidence>
<dbReference type="PANTHER" id="PTHR30570:SF1">
    <property type="entry name" value="PHOSPHATE-BINDING PROTEIN PSTS"/>
    <property type="match status" value="1"/>
</dbReference>
<keyword evidence="6 10" id="KW-0592">Phosphate transport</keyword>
<evidence type="ECO:0000313" key="13">
    <source>
        <dbReference type="EMBL" id="SFR75650.1"/>
    </source>
</evidence>
<dbReference type="GO" id="GO:0042301">
    <property type="term" value="F:phosphate ion binding"/>
    <property type="evidence" value="ECO:0007669"/>
    <property type="project" value="UniProtKB-UniRule"/>
</dbReference>
<proteinExistence type="inferred from homology"/>
<dbReference type="Proteomes" id="UP000199659">
    <property type="component" value="Unassembled WGS sequence"/>
</dbReference>
<comment type="subunit">
    <text evidence="4 10">The complex is composed of two ATP-binding proteins (PstB), two transmembrane proteins (PstC and PstA) and a solute-binding protein (PstS).</text>
</comment>
<dbReference type="Gene3D" id="3.40.190.10">
    <property type="entry name" value="Periplasmic binding protein-like II"/>
    <property type="match status" value="2"/>
</dbReference>
<dbReference type="Pfam" id="PF12849">
    <property type="entry name" value="PBP_like_2"/>
    <property type="match status" value="1"/>
</dbReference>